<keyword evidence="9 18" id="KW-0472">Membrane</keyword>
<dbReference type="KEGG" id="otw:112231240"/>
<dbReference type="Pfam" id="PF26574">
    <property type="entry name" value="GAIN_ADGRG2"/>
    <property type="match status" value="1"/>
</dbReference>
<feature type="compositionally biased region" description="Pro residues" evidence="17">
    <location>
        <begin position="72"/>
        <end position="83"/>
    </location>
</feature>
<feature type="region of interest" description="Disordered" evidence="17">
    <location>
        <begin position="67"/>
        <end position="104"/>
    </location>
</feature>
<feature type="transmembrane region" description="Helical" evidence="18">
    <location>
        <begin position="1281"/>
        <end position="1304"/>
    </location>
</feature>
<dbReference type="InterPro" id="IPR000203">
    <property type="entry name" value="GPS"/>
</dbReference>
<keyword evidence="5 18" id="KW-0812">Transmembrane</keyword>
<evidence type="ECO:0000256" key="9">
    <source>
        <dbReference type="ARBA" id="ARBA00023136"/>
    </source>
</evidence>
<dbReference type="Proteomes" id="UP000694402">
    <property type="component" value="Unassembled WGS sequence"/>
</dbReference>
<keyword evidence="22" id="KW-1185">Reference proteome</keyword>
<keyword evidence="10" id="KW-1015">Disulfide bond</keyword>
<dbReference type="InterPro" id="IPR017983">
    <property type="entry name" value="GPCR_2_secretin-like_CS"/>
</dbReference>
<evidence type="ECO:0000256" key="4">
    <source>
        <dbReference type="ARBA" id="ARBA00022553"/>
    </source>
</evidence>
<accession>A0A8C8JZQ5</accession>
<dbReference type="SUPFAM" id="SSF81321">
    <property type="entry name" value="Family A G protein-coupled receptor-like"/>
    <property type="match status" value="1"/>
</dbReference>
<dbReference type="AlphaFoldDB" id="A0A8C8JZQ5"/>
<dbReference type="PANTHER" id="PTHR12011:SF264">
    <property type="entry name" value="ADHESION G-PROTEIN COUPLED RECEPTOR G2"/>
    <property type="match status" value="1"/>
</dbReference>
<keyword evidence="12" id="KW-0325">Glycoprotein</keyword>
<evidence type="ECO:0000256" key="2">
    <source>
        <dbReference type="ARBA" id="ARBA00007343"/>
    </source>
</evidence>
<feature type="transmembrane region" description="Helical" evidence="18">
    <location>
        <begin position="1387"/>
        <end position="1408"/>
    </location>
</feature>
<dbReference type="InterPro" id="IPR057244">
    <property type="entry name" value="GAIN_B"/>
</dbReference>
<dbReference type="InterPro" id="IPR058857">
    <property type="entry name" value="GAIN_ADGRG2/6"/>
</dbReference>
<feature type="transmembrane region" description="Helical" evidence="18">
    <location>
        <begin position="1487"/>
        <end position="1506"/>
    </location>
</feature>
<keyword evidence="13" id="KW-0807">Transducer</keyword>
<feature type="compositionally biased region" description="Low complexity" evidence="17">
    <location>
        <begin position="934"/>
        <end position="965"/>
    </location>
</feature>
<comment type="similarity">
    <text evidence="2">Belongs to the G-protein coupled receptor 2 family. Adhesion G-protein coupled receptor (ADGR) subfamily.</text>
</comment>
<feature type="transmembrane region" description="Helical" evidence="18">
    <location>
        <begin position="1512"/>
        <end position="1535"/>
    </location>
</feature>
<evidence type="ECO:0000256" key="12">
    <source>
        <dbReference type="ARBA" id="ARBA00023180"/>
    </source>
</evidence>
<evidence type="ECO:0000256" key="11">
    <source>
        <dbReference type="ARBA" id="ARBA00023170"/>
    </source>
</evidence>
<feature type="transmembrane region" description="Helical" evidence="18">
    <location>
        <begin position="1351"/>
        <end position="1375"/>
    </location>
</feature>
<feature type="compositionally biased region" description="Low complexity" evidence="17">
    <location>
        <begin position="1586"/>
        <end position="1597"/>
    </location>
</feature>
<feature type="region of interest" description="Disordered" evidence="17">
    <location>
        <begin position="271"/>
        <end position="336"/>
    </location>
</feature>
<dbReference type="CDD" id="cd15444">
    <property type="entry name" value="7tmB2_GPR64"/>
    <property type="match status" value="1"/>
</dbReference>
<feature type="domain" description="GAIN-B" evidence="19">
    <location>
        <begin position="1105"/>
        <end position="1269"/>
    </location>
</feature>
<evidence type="ECO:0000313" key="21">
    <source>
        <dbReference type="Ensembl" id="ENSOTSP00005102728.2"/>
    </source>
</evidence>
<feature type="region of interest" description="Disordered" evidence="17">
    <location>
        <begin position="116"/>
        <end position="143"/>
    </location>
</feature>
<evidence type="ECO:0000256" key="14">
    <source>
        <dbReference type="ARBA" id="ARBA00069918"/>
    </source>
</evidence>
<reference evidence="21" key="2">
    <citation type="submission" date="2025-09" db="UniProtKB">
        <authorList>
            <consortium name="Ensembl"/>
        </authorList>
    </citation>
    <scope>IDENTIFICATION</scope>
</reference>
<feature type="transmembrane region" description="Helical" evidence="18">
    <location>
        <begin position="1437"/>
        <end position="1466"/>
    </location>
</feature>
<feature type="compositionally biased region" description="Low complexity" evidence="17">
    <location>
        <begin position="301"/>
        <end position="315"/>
    </location>
</feature>
<feature type="region of interest" description="Disordered" evidence="17">
    <location>
        <begin position="934"/>
        <end position="978"/>
    </location>
</feature>
<keyword evidence="6" id="KW-0732">Signal</keyword>
<comment type="subunit">
    <text evidence="16">Heterodimer of 2 chains generated by proteolytic processing; the large extracellular N-terminal fragment and the membrane-bound C-terminal fragment predominantly remain associated and non-covalently linked. Interacts with CFTR.</text>
</comment>
<feature type="region of interest" description="Disordered" evidence="17">
    <location>
        <begin position="424"/>
        <end position="448"/>
    </location>
</feature>
<feature type="compositionally biased region" description="Low complexity" evidence="17">
    <location>
        <begin position="271"/>
        <end position="287"/>
    </location>
</feature>
<evidence type="ECO:0000256" key="16">
    <source>
        <dbReference type="ARBA" id="ARBA00093560"/>
    </source>
</evidence>
<dbReference type="PANTHER" id="PTHR12011">
    <property type="entry name" value="ADHESION G-PROTEIN COUPLED RECEPTOR"/>
    <property type="match status" value="1"/>
</dbReference>
<feature type="region of interest" description="Disordered" evidence="17">
    <location>
        <begin position="1586"/>
        <end position="1613"/>
    </location>
</feature>
<evidence type="ECO:0000256" key="17">
    <source>
        <dbReference type="SAM" id="MobiDB-lite"/>
    </source>
</evidence>
<evidence type="ECO:0000256" key="5">
    <source>
        <dbReference type="ARBA" id="ARBA00022692"/>
    </source>
</evidence>
<dbReference type="GO" id="GO:0007166">
    <property type="term" value="P:cell surface receptor signaling pathway"/>
    <property type="evidence" value="ECO:0007669"/>
    <property type="project" value="InterPro"/>
</dbReference>
<evidence type="ECO:0000256" key="13">
    <source>
        <dbReference type="ARBA" id="ARBA00023224"/>
    </source>
</evidence>
<keyword evidence="7 18" id="KW-1133">Transmembrane helix</keyword>
<evidence type="ECO:0000256" key="15">
    <source>
        <dbReference type="ARBA" id="ARBA00083924"/>
    </source>
</evidence>
<dbReference type="PROSITE" id="PS50261">
    <property type="entry name" value="G_PROTEIN_RECEP_F2_4"/>
    <property type="match status" value="1"/>
</dbReference>
<dbReference type="Pfam" id="PF00002">
    <property type="entry name" value="7tm_2"/>
    <property type="match status" value="1"/>
</dbReference>
<feature type="compositionally biased region" description="Polar residues" evidence="17">
    <location>
        <begin position="424"/>
        <end position="441"/>
    </location>
</feature>
<proteinExistence type="inferred from homology"/>
<organism evidence="21 22">
    <name type="scientific">Oncorhynchus tshawytscha</name>
    <name type="common">Chinook salmon</name>
    <name type="synonym">Salmo tshawytscha</name>
    <dbReference type="NCBI Taxonomy" id="74940"/>
    <lineage>
        <taxon>Eukaryota</taxon>
        <taxon>Metazoa</taxon>
        <taxon>Chordata</taxon>
        <taxon>Craniata</taxon>
        <taxon>Vertebrata</taxon>
        <taxon>Euteleostomi</taxon>
        <taxon>Actinopterygii</taxon>
        <taxon>Neopterygii</taxon>
        <taxon>Teleostei</taxon>
        <taxon>Protacanthopterygii</taxon>
        <taxon>Salmoniformes</taxon>
        <taxon>Salmonidae</taxon>
        <taxon>Salmoninae</taxon>
        <taxon>Oncorhynchus</taxon>
    </lineage>
</organism>
<dbReference type="Pfam" id="PF01825">
    <property type="entry name" value="GPS"/>
    <property type="match status" value="1"/>
</dbReference>
<keyword evidence="4" id="KW-0597">Phosphoprotein</keyword>
<reference evidence="21" key="1">
    <citation type="submission" date="2025-08" db="UniProtKB">
        <authorList>
            <consortium name="Ensembl"/>
        </authorList>
    </citation>
    <scope>IDENTIFICATION</scope>
</reference>
<dbReference type="FunFam" id="1.20.1070.10:FF:000043">
    <property type="entry name" value="adhesion G-protein coupled receptor G2 isoform X1"/>
    <property type="match status" value="1"/>
</dbReference>
<evidence type="ECO:0000256" key="10">
    <source>
        <dbReference type="ARBA" id="ARBA00023157"/>
    </source>
</evidence>
<name>A0A8C8JZQ5_ONCTS</name>
<evidence type="ECO:0000256" key="7">
    <source>
        <dbReference type="ARBA" id="ARBA00022989"/>
    </source>
</evidence>
<feature type="region of interest" description="Disordered" evidence="17">
    <location>
        <begin position="193"/>
        <end position="225"/>
    </location>
</feature>
<feature type="compositionally biased region" description="Pro residues" evidence="17">
    <location>
        <begin position="92"/>
        <end position="104"/>
    </location>
</feature>
<evidence type="ECO:0000256" key="18">
    <source>
        <dbReference type="SAM" id="Phobius"/>
    </source>
</evidence>
<dbReference type="InterPro" id="IPR000832">
    <property type="entry name" value="GPCR_2_secretin-like"/>
</dbReference>
<sequence length="1646" mass="176544">MFCGDEDNPDKAPAMWCGGVRCVRMRCFTRTMARASDLQHMGTRRHPTLLRIFLLVLLLHVARGDATTETSQPPPFSPSPSSLPPHVLVPPFSAPPPSTSTPPRAPLITNTISTTQTTTTSVSTTQNTVASIMPPSSTTSTSAIATTPAAPSAIATTPAAPSAITTTPAAPSAITTAPAAPSAITTTPAAPSAITTTPAAPSAITTTPAAPSAITTTPAAPSAITTTPAAPSAIATAPAAPSAITTTPAAPSAITTTPAAPSAILSTATLPTTDISSSNTPNTSTISVPMSNASSTPPPTSLTTPHPSPLHTASSNMTNKPMTSTMPSPSTILHSTSPIITSTTNMTSKNATSPGPSTPLPITVTSNATTESAEVHCNFSQLCANQSVYYWMVLAVDVTGDLKNESDISGWFRALFHSLLDSCEPSNPEQANGTNSTDTLQTTSVSPTYPTPYNMTTWLYNFTTTTLSQNFTNFTTATPSQNFTNFTTTTLSQNFTNFNMTTRSQDFTNFNMTTRSQDFTNFNMTTLTTNMTTMLYNSTPPHNRSMSGPPYNHSMTTLSPSWPHSTTSEEHEGGNMTAASLFQDIEVTCVNKTGIRRTNCTVLLRMRKPTFPCCFQRALWLGQENSSIQTHIVGNRVERVGKGLCAGQLPPSNGFAKCTGFLNGTLPLPNTCHTPGPVNISCGHAGTVYVPLGNQTQMDCGMPPKPPIDAEINCNCSSYCYGTAAYYTLGIQIKDPAMNISKIFYMIDQLKTPPPCNNTSETHPPCPLPIISTIYQDAHVDCDGANTNLQSCRVIVRLNHSVPICAVSTALMTVFNDEHGIGYNGTVTRAAICGYPGSSGGLLNSTFTWESINLNTTLFCEAEKTTVIVSCKQGENVCVLLNEMCDPMPPSTSPSPMANTTLPATTILPPPPNVTIHLNTPYVPLNTTLASLNTTSKAPNTTPSAPNTTIAMTTRGNTTTNSSTPIIPPVNPTTASPKYTTTALTTTTSAPNTTAASSEEQANQLLDLTSNVSKLNSSQVDQLVSQLEALLAGPNVSLDLGKTSVKIVSNLLGASSDTLASSSTKIIGIVDTVGLKLVVQQEATILTKSVAVAIKTVDGTNFQQTSFSISDPNNVQIRGDGRARRSVRTEASSLPQGSVTFPSSLTANLSHEQQLQASRLQFNFYQKATVFQDRTLGDSRLYSGILGASVANLSIKSLQKDVVITLRNTEPVPANVVVSCVFWDFGLNDGSGGWNRKGCSVRNSTENETVCACNHLTSFGVLLDISRTGITNHLQATILTYITYIGCGISAIFLSVTLLTYLAFGKLRKDIPSKILIQLCVALLFLNLVFLVDAWLALYPDAVGLCISTAWFLHYFLLASFTWMGLEAVHMYLALVKVFNTYIKRYMLKFSLVGWGVPLLVVIVVIAVDKNNYGLVSYGKYSDNSPTDDFCWLKNNIAFYVSVVAYFCVIFLLNLSMFVVVMVQLCRIKSQNPHNMRHRNGLQDLRSVVGITLLLGLTWGFAFFAWGPVNLAFMYLFAIFNSFQGFFIFVFHCAVKENVRRQWRTYLCCGRLRLAENSDWSRTATQKTEKKSLSVTRATFFRSGNSSQFNHTSSSSFLTGDSPERPSGATGSLFDDRTITALEELNSDVVLNEVNSQFRTQSQRAA</sequence>
<comment type="subcellular location">
    <subcellularLocation>
        <location evidence="1">Apical cell membrane</location>
        <topology evidence="1">Multi-pass membrane protein</topology>
    </subcellularLocation>
</comment>
<dbReference type="GeneID" id="112231240"/>
<keyword evidence="3" id="KW-1003">Cell membrane</keyword>
<dbReference type="GO" id="GO:0007189">
    <property type="term" value="P:adenylate cyclase-activating G protein-coupled receptor signaling pathway"/>
    <property type="evidence" value="ECO:0007669"/>
    <property type="project" value="TreeGrafter"/>
</dbReference>
<evidence type="ECO:0000256" key="3">
    <source>
        <dbReference type="ARBA" id="ARBA00022475"/>
    </source>
</evidence>
<evidence type="ECO:0000256" key="8">
    <source>
        <dbReference type="ARBA" id="ARBA00023040"/>
    </source>
</evidence>
<dbReference type="Ensembl" id="ENSOTST00005111099.2">
    <property type="protein sequence ID" value="ENSOTSP00005102728.2"/>
    <property type="gene ID" value="ENSOTSG00005047134.2"/>
</dbReference>
<dbReference type="PROSITE" id="PS50221">
    <property type="entry name" value="GAIN_B"/>
    <property type="match status" value="1"/>
</dbReference>
<evidence type="ECO:0000259" key="20">
    <source>
        <dbReference type="PROSITE" id="PS50261"/>
    </source>
</evidence>
<dbReference type="GO" id="GO:0004930">
    <property type="term" value="F:G protein-coupled receptor activity"/>
    <property type="evidence" value="ECO:0007669"/>
    <property type="project" value="UniProtKB-KW"/>
</dbReference>
<protein>
    <recommendedName>
        <fullName evidence="14">Adhesion G-protein coupled receptor G2</fullName>
    </recommendedName>
    <alternativeName>
        <fullName evidence="15">G-protein coupled receptor 64</fullName>
    </alternativeName>
</protein>
<feature type="domain" description="G-protein coupled receptors family 2 profile 2" evidence="20">
    <location>
        <begin position="1279"/>
        <end position="1536"/>
    </location>
</feature>
<dbReference type="RefSeq" id="XP_042167020.1">
    <property type="nucleotide sequence ID" value="XM_042311086.1"/>
</dbReference>
<feature type="compositionally biased region" description="Polar residues" evidence="17">
    <location>
        <begin position="316"/>
        <end position="336"/>
    </location>
</feature>
<evidence type="ECO:0000313" key="22">
    <source>
        <dbReference type="Proteomes" id="UP000694402"/>
    </source>
</evidence>
<dbReference type="GeneTree" id="ENSGT00940000164851"/>
<dbReference type="InterPro" id="IPR017981">
    <property type="entry name" value="GPCR_2-like_7TM"/>
</dbReference>
<evidence type="ECO:0000259" key="19">
    <source>
        <dbReference type="PROSITE" id="PS50221"/>
    </source>
</evidence>
<gene>
    <name evidence="21" type="primary">LOC112231240</name>
</gene>
<keyword evidence="8" id="KW-0297">G-protein coupled receptor</keyword>
<evidence type="ECO:0000256" key="1">
    <source>
        <dbReference type="ARBA" id="ARBA00004424"/>
    </source>
</evidence>
<dbReference type="FunFam" id="2.60.220.50:FF:000003">
    <property type="entry name" value="adhesion G-protein coupled receptor G2 isoform X2"/>
    <property type="match status" value="1"/>
</dbReference>
<dbReference type="SMART" id="SM00303">
    <property type="entry name" value="GPS"/>
    <property type="match status" value="1"/>
</dbReference>
<dbReference type="PROSITE" id="PS00650">
    <property type="entry name" value="G_PROTEIN_RECEP_F2_2"/>
    <property type="match status" value="1"/>
</dbReference>
<feature type="transmembrane region" description="Helical" evidence="18">
    <location>
        <begin position="1316"/>
        <end position="1339"/>
    </location>
</feature>
<keyword evidence="11" id="KW-0675">Receptor</keyword>
<evidence type="ECO:0000256" key="6">
    <source>
        <dbReference type="ARBA" id="ARBA00022729"/>
    </source>
</evidence>
<dbReference type="GO" id="GO:0016324">
    <property type="term" value="C:apical plasma membrane"/>
    <property type="evidence" value="ECO:0007669"/>
    <property type="project" value="UniProtKB-SubCell"/>
</dbReference>